<evidence type="ECO:0000313" key="6">
    <source>
        <dbReference type="Proteomes" id="UP000177894"/>
    </source>
</evidence>
<evidence type="ECO:0000256" key="1">
    <source>
        <dbReference type="ARBA" id="ARBA00022612"/>
    </source>
</evidence>
<feature type="transmembrane region" description="Helical" evidence="2">
    <location>
        <begin position="466"/>
        <end position="487"/>
    </location>
</feature>
<keyword evidence="1" id="KW-1188">Viral release from host cell</keyword>
<feature type="transmembrane region" description="Helical" evidence="2">
    <location>
        <begin position="428"/>
        <end position="446"/>
    </location>
</feature>
<proteinExistence type="predicted"/>
<dbReference type="NCBIfam" id="TIGR01760">
    <property type="entry name" value="tape_meas_TP901"/>
    <property type="match status" value="1"/>
</dbReference>
<dbReference type="Proteomes" id="UP000177894">
    <property type="component" value="Chromosome"/>
</dbReference>
<dbReference type="PANTHER" id="PTHR37813">
    <property type="entry name" value="FELS-2 PROPHAGE PROTEIN"/>
    <property type="match status" value="1"/>
</dbReference>
<evidence type="ECO:0000259" key="3">
    <source>
        <dbReference type="Pfam" id="PF10145"/>
    </source>
</evidence>
<accession>A0AAC9RL97</accession>
<organism evidence="5 7">
    <name type="scientific">Clostridium formicaceticum</name>
    <dbReference type="NCBI Taxonomy" id="1497"/>
    <lineage>
        <taxon>Bacteria</taxon>
        <taxon>Bacillati</taxon>
        <taxon>Bacillota</taxon>
        <taxon>Clostridia</taxon>
        <taxon>Eubacteriales</taxon>
        <taxon>Clostridiaceae</taxon>
        <taxon>Clostridium</taxon>
    </lineage>
</organism>
<protein>
    <submittedName>
        <fullName evidence="4">Phage tail tape measure protein</fullName>
    </submittedName>
    <submittedName>
        <fullName evidence="5">Phage-related minor tail protein</fullName>
    </submittedName>
</protein>
<dbReference type="EMBL" id="CP020559">
    <property type="protein sequence ID" value="ARE87400.1"/>
    <property type="molecule type" value="Genomic_DNA"/>
</dbReference>
<feature type="transmembrane region" description="Helical" evidence="2">
    <location>
        <begin position="499"/>
        <end position="518"/>
    </location>
</feature>
<dbReference type="KEGG" id="cfm:BJL90_14285"/>
<dbReference type="RefSeq" id="WP_070969360.1">
    <property type="nucleotide sequence ID" value="NZ_CP017603.1"/>
</dbReference>
<keyword evidence="2" id="KW-0812">Transmembrane</keyword>
<evidence type="ECO:0000313" key="5">
    <source>
        <dbReference type="EMBL" id="ARE87400.1"/>
    </source>
</evidence>
<feature type="domain" description="Phage tail tape measure protein" evidence="3">
    <location>
        <begin position="84"/>
        <end position="282"/>
    </location>
</feature>
<dbReference type="PANTHER" id="PTHR37813:SF1">
    <property type="entry name" value="FELS-2 PROPHAGE PROTEIN"/>
    <property type="match status" value="1"/>
</dbReference>
<reference evidence="4 6" key="1">
    <citation type="submission" date="2016-10" db="EMBL/GenBank/DDBJ databases">
        <title>Complete Genome Sequence of Acetogen Clostridium formicoaceticum ATCC 27076.</title>
        <authorList>
            <person name="Bao T."/>
            <person name="Cheng C."/>
            <person name="Zhao J."/>
            <person name="Yang S.-T."/>
            <person name="Wang J."/>
            <person name="Wang M."/>
        </authorList>
    </citation>
    <scope>NUCLEOTIDE SEQUENCE [LARGE SCALE GENOMIC DNA]</scope>
    <source>
        <strain evidence="4 6">ATCC 27076</strain>
    </source>
</reference>
<dbReference type="EMBL" id="CP017603">
    <property type="protein sequence ID" value="AOY76921.1"/>
    <property type="molecule type" value="Genomic_DNA"/>
</dbReference>
<dbReference type="AlphaFoldDB" id="A0AAC9RL97"/>
<name>A0AAC9RL97_9CLOT</name>
<evidence type="ECO:0000313" key="7">
    <source>
        <dbReference type="Proteomes" id="UP000192478"/>
    </source>
</evidence>
<dbReference type="Proteomes" id="UP000192478">
    <property type="component" value="Chromosome"/>
</dbReference>
<feature type="transmembrane region" description="Helical" evidence="2">
    <location>
        <begin position="375"/>
        <end position="393"/>
    </location>
</feature>
<dbReference type="Pfam" id="PF10145">
    <property type="entry name" value="PhageMin_Tail"/>
    <property type="match status" value="1"/>
</dbReference>
<keyword evidence="6" id="KW-1185">Reference proteome</keyword>
<keyword evidence="2" id="KW-0472">Membrane</keyword>
<dbReference type="InterPro" id="IPR010090">
    <property type="entry name" value="Phage_tape_meas"/>
</dbReference>
<sequence>MGLLVKIGADLSDFERKINKATKEISYIGKKLGDVGRDLTKYVTLPLVGIGTAAVAIGADFEAGMSKVSAITGATGQDFERLKDTAKELGSSTMFSAKQSSEAMTYLGMAGYDTNQIISAMPGLLDLAAASGTDLATTADIVSDAMTGFGMSAEETGRFADLLASASSSANTNVEMLGESFKYVAPVAGSLGYSVEDTTKALSLMANAGIKGSQAGTTLRGALTRMIKPTTEASKLINELGLEMTDAQGNMLPLDNVMNQLRNTFGNLTEEQQAQYASTIFGKEAMSGMLAIINASEEDYNKLTEATTNYTGTAKEMADIMQDNLQGQLIKLKSAIEGVAIQISEILIPIVSKVVDKIAVWVDWFANLDQGTQEMIVKLALLVAAIGPILIVVAKTITLFGKLKAGILILKGGLAALGTTFTATVLPVMAVIAVVALLVAGLVHLYKTNETAREVMDKAWQHIKSAIEGAINIIKGIINVFIGLFTGDWTRMCEGVKQIWSGMWQVLQGVVAGAWTLLSGAFKGLYSSITGWFTGLGRDAYSWGKNMISGFVDGIKSMASSVTNAVKGVTSNVKGYLGFNSPAKKGEGRFITNWGENMIDGFLDGVRNAIPQVLMTMNDVIPKLIPNSTPNTIASNASGFNIENHIHIENMSTRDDSDINRIAEKLHDLQVNSLRGRGAW</sequence>
<gene>
    <name evidence="4" type="ORF">BJL90_14285</name>
    <name evidence="5" type="ORF">CLFO_18000</name>
</gene>
<reference evidence="5 7" key="2">
    <citation type="submission" date="2017-03" db="EMBL/GenBank/DDBJ databases">
        <title>Complete sequence of Clostridium formicaceticum DSM 92.</title>
        <authorList>
            <person name="Poehlein A."/>
            <person name="Karl M."/>
            <person name="Bengelsdorf F.R."/>
            <person name="Duerre P."/>
            <person name="Daniel R."/>
        </authorList>
    </citation>
    <scope>NUCLEOTIDE SEQUENCE [LARGE SCALE GENOMIC DNA]</scope>
    <source>
        <strain evidence="5 7">DSM 92</strain>
    </source>
</reference>
<evidence type="ECO:0000256" key="2">
    <source>
        <dbReference type="SAM" id="Phobius"/>
    </source>
</evidence>
<keyword evidence="2" id="KW-1133">Transmembrane helix</keyword>
<evidence type="ECO:0000313" key="4">
    <source>
        <dbReference type="EMBL" id="AOY76921.1"/>
    </source>
</evidence>